<sequence>MGTILDAPVQILMGTNVRGAFTAEDNRDILDKLLGTAAPKTGARLPEVIESK</sequence>
<dbReference type="PATRIC" id="fig|999408.3.peg.4455"/>
<reference evidence="1 2" key="1">
    <citation type="submission" date="2013-01" db="EMBL/GenBank/DDBJ databases">
        <title>The Genome Sequence of Clostridium clostridioforme 90A8.</title>
        <authorList>
            <consortium name="The Broad Institute Genome Sequencing Platform"/>
            <person name="Earl A."/>
            <person name="Ward D."/>
            <person name="Feldgarden M."/>
            <person name="Gevers D."/>
            <person name="Courvalin P."/>
            <person name="Lambert T."/>
            <person name="Walker B."/>
            <person name="Young S.K."/>
            <person name="Zeng Q."/>
            <person name="Gargeya S."/>
            <person name="Fitzgerald M."/>
            <person name="Haas B."/>
            <person name="Abouelleil A."/>
            <person name="Alvarado L."/>
            <person name="Arachchi H.M."/>
            <person name="Berlin A.M."/>
            <person name="Chapman S.B."/>
            <person name="Dewar J."/>
            <person name="Goldberg J."/>
            <person name="Griggs A."/>
            <person name="Gujja S."/>
            <person name="Hansen M."/>
            <person name="Howarth C."/>
            <person name="Imamovic A."/>
            <person name="Larimer J."/>
            <person name="McCowan C."/>
            <person name="Murphy C."/>
            <person name="Neiman D."/>
            <person name="Pearson M."/>
            <person name="Priest M."/>
            <person name="Roberts A."/>
            <person name="Saif S."/>
            <person name="Shea T."/>
            <person name="Sisk P."/>
            <person name="Sykes S."/>
            <person name="Wortman J."/>
            <person name="Nusbaum C."/>
            <person name="Birren B."/>
        </authorList>
    </citation>
    <scope>NUCLEOTIDE SEQUENCE [LARGE SCALE GENOMIC DNA]</scope>
    <source>
        <strain evidence="1 2">90A8</strain>
    </source>
</reference>
<gene>
    <name evidence="1" type="ORF">HMPREF1090_04156</name>
</gene>
<dbReference type="HOGENOM" id="CLU_3078390_0_0_9"/>
<evidence type="ECO:0000313" key="2">
    <source>
        <dbReference type="Proteomes" id="UP000013085"/>
    </source>
</evidence>
<dbReference type="EMBL" id="AGYR01000044">
    <property type="protein sequence ID" value="ENZ11124.1"/>
    <property type="molecule type" value="Genomic_DNA"/>
</dbReference>
<dbReference type="RefSeq" id="WP_002594009.1">
    <property type="nucleotide sequence ID" value="NZ_KB850982.1"/>
</dbReference>
<proteinExistence type="predicted"/>
<evidence type="ECO:0000313" key="1">
    <source>
        <dbReference type="EMBL" id="ENZ11124.1"/>
    </source>
</evidence>
<name>A0A0E2H6V3_9FIRM</name>
<dbReference type="Proteomes" id="UP000013085">
    <property type="component" value="Unassembled WGS sequence"/>
</dbReference>
<organism evidence="1 2">
    <name type="scientific">[Clostridium] clostridioforme 90A8</name>
    <dbReference type="NCBI Taxonomy" id="999408"/>
    <lineage>
        <taxon>Bacteria</taxon>
        <taxon>Bacillati</taxon>
        <taxon>Bacillota</taxon>
        <taxon>Clostridia</taxon>
        <taxon>Lachnospirales</taxon>
        <taxon>Lachnospiraceae</taxon>
        <taxon>Enterocloster</taxon>
    </lineage>
</organism>
<dbReference type="AlphaFoldDB" id="A0A0E2H6V3"/>
<protein>
    <submittedName>
        <fullName evidence="1">Uncharacterized protein</fullName>
    </submittedName>
</protein>
<comment type="caution">
    <text evidence="1">The sequence shown here is derived from an EMBL/GenBank/DDBJ whole genome shotgun (WGS) entry which is preliminary data.</text>
</comment>
<accession>A0A0E2H6V3</accession>